<dbReference type="InterPro" id="IPR000064">
    <property type="entry name" value="NLP_P60_dom"/>
</dbReference>
<dbReference type="OrthoDB" id="9813368at2"/>
<dbReference type="HOGENOM" id="CLU_016043_1_1_9"/>
<dbReference type="InterPro" id="IPR036779">
    <property type="entry name" value="LysM_dom_sf"/>
</dbReference>
<evidence type="ECO:0000256" key="3">
    <source>
        <dbReference type="ARBA" id="ARBA00022729"/>
    </source>
</evidence>
<dbReference type="STRING" id="649639.Bcell_0902"/>
<evidence type="ECO:0000256" key="2">
    <source>
        <dbReference type="ARBA" id="ARBA00022670"/>
    </source>
</evidence>
<evidence type="ECO:0000256" key="5">
    <source>
        <dbReference type="ARBA" id="ARBA00022801"/>
    </source>
</evidence>
<dbReference type="PANTHER" id="PTHR33734">
    <property type="entry name" value="LYSM DOMAIN-CONTAINING GPI-ANCHORED PROTEIN 2"/>
    <property type="match status" value="1"/>
</dbReference>
<keyword evidence="7" id="KW-0961">Cell wall biogenesis/degradation</keyword>
<evidence type="ECO:0000256" key="6">
    <source>
        <dbReference type="ARBA" id="ARBA00022807"/>
    </source>
</evidence>
<keyword evidence="4" id="KW-0677">Repeat</keyword>
<dbReference type="PROSITE" id="PS51782">
    <property type="entry name" value="LYSM"/>
    <property type="match status" value="4"/>
</dbReference>
<evidence type="ECO:0000259" key="9">
    <source>
        <dbReference type="PROSITE" id="PS51782"/>
    </source>
</evidence>
<dbReference type="Pfam" id="PF00877">
    <property type="entry name" value="NLPC_P60"/>
    <property type="match status" value="1"/>
</dbReference>
<dbReference type="InterPro" id="IPR018392">
    <property type="entry name" value="LysM"/>
</dbReference>
<dbReference type="GO" id="GO:0006508">
    <property type="term" value="P:proteolysis"/>
    <property type="evidence" value="ECO:0007669"/>
    <property type="project" value="UniProtKB-KW"/>
</dbReference>
<dbReference type="EMBL" id="CP002394">
    <property type="protein sequence ID" value="ADU29178.1"/>
    <property type="molecule type" value="Genomic_DNA"/>
</dbReference>
<sequence precursor="true">MKKYLISAATTATLAFLLFTGKVDAQTYHVQSGDSLWRIANNNQVTVQQLMTWNNLSSSTIFVGQSLTVQAQQARTYTVKSGDSLSVIARNHNTTVNAIRSLNNLSSDLIRIGQVLQIPSSSNVQQVSNNTQNVGSYTVKSGDSLSVIARNYNTTVAELRSLNGLNSDLIRVGQVLQVPQAQSGNQSQQQSATTYTVRAGDSLWKIATDHNLTVNQLRQFNNLSSDVIRVGQVLRLTSSSNTNNTSTNNTTSQVQQGFNVEALIEEARKHIGVPYVWGGSTTRGFDCSGYLQYVFNTQGISIPRTVATIWNATTPVSTPRVGDIVFFETYTSGPSHAGIFIGNNQFIHAGSSTGVTITSMNNSYWSQRYLGARSVR</sequence>
<proteinExistence type="inferred from homology"/>
<keyword evidence="6" id="KW-0788">Thiol protease</keyword>
<feature type="domain" description="LysM" evidence="9">
    <location>
        <begin position="75"/>
        <end position="118"/>
    </location>
</feature>
<evidence type="ECO:0000256" key="1">
    <source>
        <dbReference type="ARBA" id="ARBA00007074"/>
    </source>
</evidence>
<dbReference type="PROSITE" id="PS51935">
    <property type="entry name" value="NLPC_P60"/>
    <property type="match status" value="1"/>
</dbReference>
<evidence type="ECO:0000313" key="12">
    <source>
        <dbReference type="Proteomes" id="UP000001401"/>
    </source>
</evidence>
<dbReference type="Gene3D" id="3.10.350.10">
    <property type="entry name" value="LysM domain"/>
    <property type="match status" value="4"/>
</dbReference>
<dbReference type="Proteomes" id="UP000001401">
    <property type="component" value="Chromosome"/>
</dbReference>
<dbReference type="eggNOG" id="COG0791">
    <property type="taxonomic scope" value="Bacteria"/>
</dbReference>
<dbReference type="GO" id="GO:0071555">
    <property type="term" value="P:cell wall organization"/>
    <property type="evidence" value="ECO:0007669"/>
    <property type="project" value="UniProtKB-KW"/>
</dbReference>
<keyword evidence="3 8" id="KW-0732">Signal</keyword>
<name>E6U1D1_EVAC2</name>
<feature type="chain" id="PRO_5003209729" evidence="8">
    <location>
        <begin position="26"/>
        <end position="376"/>
    </location>
</feature>
<dbReference type="Gene3D" id="3.90.1720.10">
    <property type="entry name" value="endopeptidase domain like (from Nostoc punctiforme)"/>
    <property type="match status" value="1"/>
</dbReference>
<dbReference type="SUPFAM" id="SSF54001">
    <property type="entry name" value="Cysteine proteinases"/>
    <property type="match status" value="1"/>
</dbReference>
<dbReference type="SUPFAM" id="SSF54106">
    <property type="entry name" value="LysM domain"/>
    <property type="match status" value="4"/>
</dbReference>
<feature type="domain" description="LysM" evidence="9">
    <location>
        <begin position="193"/>
        <end position="236"/>
    </location>
</feature>
<dbReference type="RefSeq" id="WP_013487519.1">
    <property type="nucleotide sequence ID" value="NC_014829.1"/>
</dbReference>
<protein>
    <submittedName>
        <fullName evidence="11">NLP/P60 protein</fullName>
    </submittedName>
</protein>
<dbReference type="eggNOG" id="COG1388">
    <property type="taxonomic scope" value="Bacteria"/>
</dbReference>
<comment type="similarity">
    <text evidence="1">Belongs to the peptidase C40 family.</text>
</comment>
<gene>
    <name evidence="11" type="ordered locus">Bcell_0902</name>
</gene>
<dbReference type="Pfam" id="PF01476">
    <property type="entry name" value="LysM"/>
    <property type="match status" value="4"/>
</dbReference>
<feature type="domain" description="LysM" evidence="9">
    <location>
        <begin position="135"/>
        <end position="178"/>
    </location>
</feature>
<dbReference type="AlphaFoldDB" id="E6U1D1"/>
<evidence type="ECO:0000256" key="7">
    <source>
        <dbReference type="ARBA" id="ARBA00023316"/>
    </source>
</evidence>
<accession>E6U1D1</accession>
<dbReference type="KEGG" id="bco:Bcell_0902"/>
<feature type="domain" description="NlpC/P60" evidence="10">
    <location>
        <begin position="257"/>
        <end position="376"/>
    </location>
</feature>
<evidence type="ECO:0000256" key="8">
    <source>
        <dbReference type="SAM" id="SignalP"/>
    </source>
</evidence>
<keyword evidence="12" id="KW-1185">Reference proteome</keyword>
<dbReference type="PANTHER" id="PTHR33734:SF22">
    <property type="entry name" value="MEMBRANE-BOUND LYTIC MUREIN TRANSGLYCOSYLASE D"/>
    <property type="match status" value="1"/>
</dbReference>
<evidence type="ECO:0000256" key="4">
    <source>
        <dbReference type="ARBA" id="ARBA00022737"/>
    </source>
</evidence>
<feature type="domain" description="LysM" evidence="9">
    <location>
        <begin position="26"/>
        <end position="69"/>
    </location>
</feature>
<organism evidence="11 12">
    <name type="scientific">Evansella cellulosilytica (strain ATCC 21833 / DSM 2522 / FERM P-1141 / JCM 9156 / N-4)</name>
    <name type="common">Bacillus cellulosilyticus</name>
    <dbReference type="NCBI Taxonomy" id="649639"/>
    <lineage>
        <taxon>Bacteria</taxon>
        <taxon>Bacillati</taxon>
        <taxon>Bacillota</taxon>
        <taxon>Bacilli</taxon>
        <taxon>Bacillales</taxon>
        <taxon>Bacillaceae</taxon>
        <taxon>Evansella</taxon>
    </lineage>
</organism>
<dbReference type="InterPro" id="IPR038765">
    <property type="entry name" value="Papain-like_cys_pep_sf"/>
</dbReference>
<keyword evidence="5" id="KW-0378">Hydrolase</keyword>
<evidence type="ECO:0000313" key="11">
    <source>
        <dbReference type="EMBL" id="ADU29178.1"/>
    </source>
</evidence>
<dbReference type="SMART" id="SM00257">
    <property type="entry name" value="LysM"/>
    <property type="match status" value="4"/>
</dbReference>
<keyword evidence="2" id="KW-0645">Protease</keyword>
<feature type="signal peptide" evidence="8">
    <location>
        <begin position="1"/>
        <end position="25"/>
    </location>
</feature>
<dbReference type="GO" id="GO:0008932">
    <property type="term" value="F:lytic endotransglycosylase activity"/>
    <property type="evidence" value="ECO:0007669"/>
    <property type="project" value="TreeGrafter"/>
</dbReference>
<evidence type="ECO:0000259" key="10">
    <source>
        <dbReference type="PROSITE" id="PS51935"/>
    </source>
</evidence>
<dbReference type="CDD" id="cd00118">
    <property type="entry name" value="LysM"/>
    <property type="match status" value="4"/>
</dbReference>
<dbReference type="GO" id="GO:0008234">
    <property type="term" value="F:cysteine-type peptidase activity"/>
    <property type="evidence" value="ECO:0007669"/>
    <property type="project" value="UniProtKB-KW"/>
</dbReference>
<reference evidence="11 12" key="1">
    <citation type="submission" date="2010-12" db="EMBL/GenBank/DDBJ databases">
        <title>Complete sequence of Bacillus cellulosilyticus DSM 2522.</title>
        <authorList>
            <consortium name="US DOE Joint Genome Institute"/>
            <person name="Lucas S."/>
            <person name="Copeland A."/>
            <person name="Lapidus A."/>
            <person name="Cheng J.-F."/>
            <person name="Bruce D."/>
            <person name="Goodwin L."/>
            <person name="Pitluck S."/>
            <person name="Chertkov O."/>
            <person name="Detter J.C."/>
            <person name="Han C."/>
            <person name="Tapia R."/>
            <person name="Land M."/>
            <person name="Hauser L."/>
            <person name="Jeffries C."/>
            <person name="Kyrpides N."/>
            <person name="Ivanova N."/>
            <person name="Mikhailova N."/>
            <person name="Brumm P."/>
            <person name="Mead D."/>
            <person name="Woyke T."/>
        </authorList>
    </citation>
    <scope>NUCLEOTIDE SEQUENCE [LARGE SCALE GENOMIC DNA]</scope>
    <source>
        <strain evidence="12">ATCC 21833 / DSM 2522 / FERM P-1141 / JCM 9156 / N-4</strain>
    </source>
</reference>